<keyword evidence="2" id="KW-0812">Transmembrane</keyword>
<feature type="compositionally biased region" description="Polar residues" evidence="1">
    <location>
        <begin position="301"/>
        <end position="311"/>
    </location>
</feature>
<evidence type="ECO:0000256" key="1">
    <source>
        <dbReference type="SAM" id="MobiDB-lite"/>
    </source>
</evidence>
<keyword evidence="5" id="KW-1185">Reference proteome</keyword>
<evidence type="ECO:0000256" key="2">
    <source>
        <dbReference type="SAM" id="Phobius"/>
    </source>
</evidence>
<proteinExistence type="predicted"/>
<feature type="signal peptide" evidence="3">
    <location>
        <begin position="1"/>
        <end position="29"/>
    </location>
</feature>
<dbReference type="EMBL" id="MWWX01000006">
    <property type="protein sequence ID" value="OZG62002.1"/>
    <property type="molecule type" value="Genomic_DNA"/>
</dbReference>
<keyword evidence="2" id="KW-1133">Transmembrane helix</keyword>
<organism evidence="4 5">
    <name type="scientific">Bifidobacterium lemurum</name>
    <dbReference type="NCBI Taxonomy" id="1603886"/>
    <lineage>
        <taxon>Bacteria</taxon>
        <taxon>Bacillati</taxon>
        <taxon>Actinomycetota</taxon>
        <taxon>Actinomycetes</taxon>
        <taxon>Bifidobacteriales</taxon>
        <taxon>Bifidobacteriaceae</taxon>
        <taxon>Bifidobacterium</taxon>
    </lineage>
</organism>
<keyword evidence="2" id="KW-0472">Membrane</keyword>
<feature type="transmembrane region" description="Helical" evidence="2">
    <location>
        <begin position="342"/>
        <end position="362"/>
    </location>
</feature>
<name>A0A261FS44_9BIFI</name>
<protein>
    <submittedName>
        <fullName evidence="4">3-carboxymuconate cyclase</fullName>
    </submittedName>
</protein>
<dbReference type="RefSeq" id="WP_143147997.1">
    <property type="nucleotide sequence ID" value="NZ_BDIS01000021.1"/>
</dbReference>
<dbReference type="Pfam" id="PF09479">
    <property type="entry name" value="Flg_new"/>
    <property type="match status" value="2"/>
</dbReference>
<dbReference type="InterPro" id="IPR013378">
    <property type="entry name" value="InlB-like_B-rpt"/>
</dbReference>
<dbReference type="Proteomes" id="UP000216352">
    <property type="component" value="Unassembled WGS sequence"/>
</dbReference>
<sequence length="367" mass="39049">MKRDLKKVLGGGVLAAAMLLTFMPGTAVAAPTDGDGSAQVIQETKFFTVTYKSDGVVIGTATYQQGTLSQVWLKGVEPAAKAGYVFKGYSYNGTFVGDEENAPLRMDMVLEAVWEADSTSGDGSDQDNMGVDDPVTQYFTVTYKSDGATIGEATFQKGTLSQVWLKTIEPAAKAGYVFKGYSYNGTFVGNEENAPLMKDMVLEAVWEADSTSGDGSDQDNMGVDDPVTQYFTVTYKSDGKIIGEATFQKYTLSQIWLKTIEPAAKAGYVFKGYSYNGTFVGDEKDAPLVKNMVLEAVWEADSTSGDGSDQDNMGVDDPVDTNKTDSKSDTTQSGGASLAQTGIAVSFVVMVAVAAAVTGVILKRRVA</sequence>
<accession>A0A261FS44</accession>
<reference evidence="4 5" key="1">
    <citation type="journal article" date="2017" name="BMC Genomics">
        <title>Comparative genomic and phylogenomic analyses of the Bifidobacteriaceae family.</title>
        <authorList>
            <person name="Lugli G.A."/>
            <person name="Milani C."/>
            <person name="Turroni F."/>
            <person name="Duranti S."/>
            <person name="Mancabelli L."/>
            <person name="Mangifesta M."/>
            <person name="Ferrario C."/>
            <person name="Modesto M."/>
            <person name="Mattarelli P."/>
            <person name="Jiri K."/>
            <person name="van Sinderen D."/>
            <person name="Ventura M."/>
        </authorList>
    </citation>
    <scope>NUCLEOTIDE SEQUENCE [LARGE SCALE GENOMIC DNA]</scope>
    <source>
        <strain evidence="4 5">DSM 28807</strain>
    </source>
</reference>
<dbReference type="AlphaFoldDB" id="A0A261FS44"/>
<gene>
    <name evidence="4" type="ORF">BLEM_1120</name>
</gene>
<evidence type="ECO:0000313" key="5">
    <source>
        <dbReference type="Proteomes" id="UP000216352"/>
    </source>
</evidence>
<comment type="caution">
    <text evidence="4">The sequence shown here is derived from an EMBL/GenBank/DDBJ whole genome shotgun (WGS) entry which is preliminary data.</text>
</comment>
<keyword evidence="3" id="KW-0732">Signal</keyword>
<feature type="region of interest" description="Disordered" evidence="1">
    <location>
        <begin position="301"/>
        <end position="335"/>
    </location>
</feature>
<feature type="chain" id="PRO_5043153361" evidence="3">
    <location>
        <begin position="30"/>
        <end position="367"/>
    </location>
</feature>
<evidence type="ECO:0000256" key="3">
    <source>
        <dbReference type="SAM" id="SignalP"/>
    </source>
</evidence>
<evidence type="ECO:0000313" key="4">
    <source>
        <dbReference type="EMBL" id="OZG62002.1"/>
    </source>
</evidence>